<dbReference type="AlphaFoldDB" id="A0A934QZD0"/>
<accession>A0A934QZD0</accession>
<sequence>MNTVARRKATRVHAPSEPERVREHLASPHILAEGLHLRRGKGLARFTVVSCDYVPGNGGVTCRALVLWALEALLRSLSAMVW</sequence>
<reference evidence="2" key="1">
    <citation type="submission" date="2020-12" db="EMBL/GenBank/DDBJ databases">
        <title>Prauserella sp. ASG 168, a novel actinomycete isolated from cave rock.</title>
        <authorList>
            <person name="Suriyachadkun C."/>
        </authorList>
    </citation>
    <scope>NUCLEOTIDE SEQUENCE</scope>
    <source>
        <strain evidence="2">ASG 168</strain>
    </source>
</reference>
<evidence type="ECO:0000313" key="3">
    <source>
        <dbReference type="Proteomes" id="UP000635245"/>
    </source>
</evidence>
<name>A0A934QZD0_9PSEU</name>
<dbReference type="EMBL" id="JAENJH010000014">
    <property type="protein sequence ID" value="MBK1789201.1"/>
    <property type="molecule type" value="Genomic_DNA"/>
</dbReference>
<dbReference type="InterPro" id="IPR036291">
    <property type="entry name" value="NAD(P)-bd_dom_sf"/>
</dbReference>
<protein>
    <submittedName>
        <fullName evidence="2">Uncharacterized protein</fullName>
    </submittedName>
</protein>
<evidence type="ECO:0000256" key="1">
    <source>
        <dbReference type="SAM" id="MobiDB-lite"/>
    </source>
</evidence>
<proteinExistence type="predicted"/>
<feature type="region of interest" description="Disordered" evidence="1">
    <location>
        <begin position="1"/>
        <end position="22"/>
    </location>
</feature>
<gene>
    <name evidence="2" type="ORF">JHE00_33125</name>
</gene>
<dbReference type="Proteomes" id="UP000635245">
    <property type="component" value="Unassembled WGS sequence"/>
</dbReference>
<dbReference type="SUPFAM" id="SSF51735">
    <property type="entry name" value="NAD(P)-binding Rossmann-fold domains"/>
    <property type="match status" value="1"/>
</dbReference>
<dbReference type="RefSeq" id="WP_200325903.1">
    <property type="nucleotide sequence ID" value="NZ_JAENJH010000014.1"/>
</dbReference>
<comment type="caution">
    <text evidence="2">The sequence shown here is derived from an EMBL/GenBank/DDBJ whole genome shotgun (WGS) entry which is preliminary data.</text>
</comment>
<feature type="compositionally biased region" description="Basic residues" evidence="1">
    <location>
        <begin position="1"/>
        <end position="11"/>
    </location>
</feature>
<keyword evidence="3" id="KW-1185">Reference proteome</keyword>
<dbReference type="Gene3D" id="3.40.50.720">
    <property type="entry name" value="NAD(P)-binding Rossmann-like Domain"/>
    <property type="match status" value="1"/>
</dbReference>
<organism evidence="2 3">
    <name type="scientific">Prauserella cavernicola</name>
    <dbReference type="NCBI Taxonomy" id="2800127"/>
    <lineage>
        <taxon>Bacteria</taxon>
        <taxon>Bacillati</taxon>
        <taxon>Actinomycetota</taxon>
        <taxon>Actinomycetes</taxon>
        <taxon>Pseudonocardiales</taxon>
        <taxon>Pseudonocardiaceae</taxon>
        <taxon>Prauserella</taxon>
    </lineage>
</organism>
<evidence type="ECO:0000313" key="2">
    <source>
        <dbReference type="EMBL" id="MBK1789201.1"/>
    </source>
</evidence>